<gene>
    <name evidence="1" type="ORF">KME60_03385</name>
</gene>
<name>A0A951QHG1_9CYAN</name>
<dbReference type="AlphaFoldDB" id="A0A951QHG1"/>
<proteinExistence type="predicted"/>
<comment type="caution">
    <text evidence="1">The sequence shown here is derived from an EMBL/GenBank/DDBJ whole genome shotgun (WGS) entry which is preliminary data.</text>
</comment>
<sequence length="123" mass="13664">MLNVPKPKITYSLLSGDEICLENVKDFSGDRTTVVLRQATPADLDTFELLQKDLTAGKITARDMDDRSLAKLIIKWGDRSDTPTSLELRSLPLETRGVLLEIFKSFCMPSFELLEASDEGGKA</sequence>
<evidence type="ECO:0000313" key="1">
    <source>
        <dbReference type="EMBL" id="MBW4666499.1"/>
    </source>
</evidence>
<dbReference type="Proteomes" id="UP000729701">
    <property type="component" value="Unassembled WGS sequence"/>
</dbReference>
<reference evidence="1" key="2">
    <citation type="journal article" date="2022" name="Microbiol. Resour. Announc.">
        <title>Metagenome Sequencing to Explore Phylogenomics of Terrestrial Cyanobacteria.</title>
        <authorList>
            <person name="Ward R.D."/>
            <person name="Stajich J.E."/>
            <person name="Johansen J.R."/>
            <person name="Huntemann M."/>
            <person name="Clum A."/>
            <person name="Foster B."/>
            <person name="Foster B."/>
            <person name="Roux S."/>
            <person name="Palaniappan K."/>
            <person name="Varghese N."/>
            <person name="Mukherjee S."/>
            <person name="Reddy T.B.K."/>
            <person name="Daum C."/>
            <person name="Copeland A."/>
            <person name="Chen I.A."/>
            <person name="Ivanova N.N."/>
            <person name="Kyrpides N.C."/>
            <person name="Shapiro N."/>
            <person name="Eloe-Fadrosh E.A."/>
            <person name="Pietrasiak N."/>
        </authorList>
    </citation>
    <scope>NUCLEOTIDE SEQUENCE</scope>
    <source>
        <strain evidence="1">GSE-NOS-MK-12-04C</strain>
    </source>
</reference>
<organism evidence="1 2">
    <name type="scientific">Cyanomargarita calcarea GSE-NOS-MK-12-04C</name>
    <dbReference type="NCBI Taxonomy" id="2839659"/>
    <lineage>
        <taxon>Bacteria</taxon>
        <taxon>Bacillati</taxon>
        <taxon>Cyanobacteriota</taxon>
        <taxon>Cyanophyceae</taxon>
        <taxon>Nostocales</taxon>
        <taxon>Cyanomargaritaceae</taxon>
        <taxon>Cyanomargarita</taxon>
    </lineage>
</organism>
<accession>A0A951QHG1</accession>
<dbReference type="EMBL" id="JAHHGZ010000003">
    <property type="protein sequence ID" value="MBW4666499.1"/>
    <property type="molecule type" value="Genomic_DNA"/>
</dbReference>
<protein>
    <submittedName>
        <fullName evidence="1">Uncharacterized protein</fullName>
    </submittedName>
</protein>
<evidence type="ECO:0000313" key="2">
    <source>
        <dbReference type="Proteomes" id="UP000729701"/>
    </source>
</evidence>
<reference evidence="1" key="1">
    <citation type="submission" date="2021-05" db="EMBL/GenBank/DDBJ databases">
        <authorList>
            <person name="Pietrasiak N."/>
            <person name="Ward R."/>
            <person name="Stajich J.E."/>
            <person name="Kurbessoian T."/>
        </authorList>
    </citation>
    <scope>NUCLEOTIDE SEQUENCE</scope>
    <source>
        <strain evidence="1">GSE-NOS-MK-12-04C</strain>
    </source>
</reference>